<dbReference type="AlphaFoldDB" id="A0A8S0WG87"/>
<protein>
    <recommendedName>
        <fullName evidence="3">F-box domain-containing protein</fullName>
    </recommendedName>
</protein>
<name>A0A8S0WG87_CYCAE</name>
<dbReference type="SUPFAM" id="SSF52047">
    <property type="entry name" value="RNI-like"/>
    <property type="match status" value="1"/>
</dbReference>
<evidence type="ECO:0000313" key="1">
    <source>
        <dbReference type="EMBL" id="CAA7261333.1"/>
    </source>
</evidence>
<dbReference type="InterPro" id="IPR032675">
    <property type="entry name" value="LRR_dom_sf"/>
</dbReference>
<dbReference type="Proteomes" id="UP000467700">
    <property type="component" value="Unassembled WGS sequence"/>
</dbReference>
<comment type="caution">
    <text evidence="1">The sequence shown here is derived from an EMBL/GenBank/DDBJ whole genome shotgun (WGS) entry which is preliminary data.</text>
</comment>
<evidence type="ECO:0000313" key="2">
    <source>
        <dbReference type="Proteomes" id="UP000467700"/>
    </source>
</evidence>
<accession>A0A8S0WG87</accession>
<evidence type="ECO:0008006" key="3">
    <source>
        <dbReference type="Google" id="ProtNLM"/>
    </source>
</evidence>
<dbReference type="Gene3D" id="3.80.10.10">
    <property type="entry name" value="Ribonuclease Inhibitor"/>
    <property type="match status" value="1"/>
</dbReference>
<reference evidence="1 2" key="1">
    <citation type="submission" date="2020-01" db="EMBL/GenBank/DDBJ databases">
        <authorList>
            <person name="Gupta K D."/>
        </authorList>
    </citation>
    <scope>NUCLEOTIDE SEQUENCE [LARGE SCALE GENOMIC DNA]</scope>
</reference>
<proteinExistence type="predicted"/>
<keyword evidence="2" id="KW-1185">Reference proteome</keyword>
<dbReference type="EMBL" id="CACVBS010000032">
    <property type="protein sequence ID" value="CAA7261333.1"/>
    <property type="molecule type" value="Genomic_DNA"/>
</dbReference>
<dbReference type="OrthoDB" id="2884925at2759"/>
<organism evidence="1 2">
    <name type="scientific">Cyclocybe aegerita</name>
    <name type="common">Black poplar mushroom</name>
    <name type="synonym">Agrocybe aegerita</name>
    <dbReference type="NCBI Taxonomy" id="1973307"/>
    <lineage>
        <taxon>Eukaryota</taxon>
        <taxon>Fungi</taxon>
        <taxon>Dikarya</taxon>
        <taxon>Basidiomycota</taxon>
        <taxon>Agaricomycotina</taxon>
        <taxon>Agaricomycetes</taxon>
        <taxon>Agaricomycetidae</taxon>
        <taxon>Agaricales</taxon>
        <taxon>Agaricineae</taxon>
        <taxon>Bolbitiaceae</taxon>
        <taxon>Cyclocybe</taxon>
    </lineage>
</organism>
<gene>
    <name evidence="1" type="ORF">AAE3_LOCUS3413</name>
</gene>
<sequence length="669" mass="76117">MMHLQPYHEHILEAYTSLIGAAQNSEESIRLQIWKRDTGLAAHDPPTANKVKWLDYSYSWNQDDIDTAPQRRGDFSAGNVPYFNIEPPLTMSCDAWYKTLCSIRTGIGLLVSQDENEMRNNIQNTLQDEVQNLRDECYLKLAKIKELCGEIVVLEETIADRERKLGIMASVTAPIRRLPSELLTRILRFTLPSCSSKPSIRQPPLALCRVSKLWRDTVVNDPQMWSHIWCHFPVEGAPDKEYNKISRALEYFSHRSGTTPLNLNISEYRSTASENRTRITQLLETLYPRCRVLDFDMKGPCANSILKDIPLNAFPSLESLHLDRAMNVNTLETQIFSNCPLRHYRLSIFTPLDLANISVPRHRLETFDLVMSVAGNNSLRDTIQSWRSFMHSCSNLRTANIKLEIWRMGAKKLNDGTIWDSPLVPTSTTSLTELTLTIAFEASASTLLRGMDFPALELLHLGHLGGVKPGFSFVPEGADLAETIARDMPYITELTTLCLSRLKICNKDLRTLLSLTQRLERLSVFEMRGTMVVESEDLVSFLSIDEHESKKGFCPPLLSLRVLALYSAQHSPTEPIPHSAYANLVRSRYRWMKESRTSAGSESAIEPGTHAGGKPLPFKFLFTVKCPKDTKEYYETIKETMESEFEDLPRGVLRVDHCQLEYPPLPEEF</sequence>